<evidence type="ECO:0000313" key="3">
    <source>
        <dbReference type="Proteomes" id="UP000095591"/>
    </source>
</evidence>
<evidence type="ECO:0008006" key="5">
    <source>
        <dbReference type="Google" id="ProtNLM"/>
    </source>
</evidence>
<organism evidence="1 3">
    <name type="scientific">Parabacteroides distasonis</name>
    <dbReference type="NCBI Taxonomy" id="823"/>
    <lineage>
        <taxon>Bacteria</taxon>
        <taxon>Pseudomonadati</taxon>
        <taxon>Bacteroidota</taxon>
        <taxon>Bacteroidia</taxon>
        <taxon>Bacteroidales</taxon>
        <taxon>Tannerellaceae</taxon>
        <taxon>Parabacteroides</taxon>
    </lineage>
</organism>
<gene>
    <name evidence="1" type="ORF">ERS852429_01894</name>
    <name evidence="2" type="ORF">GKD70_15575</name>
</gene>
<dbReference type="OrthoDB" id="1095921at2"/>
<dbReference type="AlphaFoldDB" id="A0A173U2W4"/>
<reference evidence="2 4" key="2">
    <citation type="journal article" date="2019" name="Nat. Med.">
        <title>A library of human gut bacterial isolates paired with longitudinal multiomics data enables mechanistic microbiome research.</title>
        <authorList>
            <person name="Poyet M."/>
            <person name="Groussin M."/>
            <person name="Gibbons S.M."/>
            <person name="Avila-Pacheco J."/>
            <person name="Jiang X."/>
            <person name="Kearney S.M."/>
            <person name="Perrotta A.R."/>
            <person name="Berdy B."/>
            <person name="Zhao S."/>
            <person name="Lieberman T.D."/>
            <person name="Swanson P.K."/>
            <person name="Smith M."/>
            <person name="Roesemann S."/>
            <person name="Alexander J.E."/>
            <person name="Rich S.A."/>
            <person name="Livny J."/>
            <person name="Vlamakis H."/>
            <person name="Clish C."/>
            <person name="Bullock K."/>
            <person name="Deik A."/>
            <person name="Scott J."/>
            <person name="Pierce K.A."/>
            <person name="Xavier R.J."/>
            <person name="Alm E.J."/>
        </authorList>
    </citation>
    <scope>NUCLEOTIDE SEQUENCE [LARGE SCALE GENOMIC DNA]</scope>
    <source>
        <strain evidence="2 4">BIOML-A20</strain>
    </source>
</reference>
<proteinExistence type="predicted"/>
<dbReference type="Proteomes" id="UP000441609">
    <property type="component" value="Unassembled WGS sequence"/>
</dbReference>
<reference evidence="1 3" key="1">
    <citation type="submission" date="2015-09" db="EMBL/GenBank/DDBJ databases">
        <authorList>
            <consortium name="Pathogen Informatics"/>
        </authorList>
    </citation>
    <scope>NUCLEOTIDE SEQUENCE [LARGE SCALE GENOMIC DNA]</scope>
    <source>
        <strain evidence="1 3">2789STDY5608872</strain>
    </source>
</reference>
<dbReference type="EMBL" id="WKMO01000015">
    <property type="protein sequence ID" value="MSB74681.1"/>
    <property type="molecule type" value="Genomic_DNA"/>
</dbReference>
<dbReference type="EMBL" id="CYXP01000004">
    <property type="protein sequence ID" value="CUN09433.1"/>
    <property type="molecule type" value="Genomic_DNA"/>
</dbReference>
<evidence type="ECO:0000313" key="2">
    <source>
        <dbReference type="EMBL" id="MSB74681.1"/>
    </source>
</evidence>
<evidence type="ECO:0000313" key="4">
    <source>
        <dbReference type="Proteomes" id="UP000441609"/>
    </source>
</evidence>
<sequence length="295" mass="34307">MLYHYTSFDALKNILRYAKSQEQMCFWATRYDCFADTDEFKLGVETIRRLLPEMEKELQPDRQIAPLFDWNEIKDNKNLPYPYIVSFTSRTDNDYMWKKYAKTDGVVMAIDDTQYVPVPDAPMIRLVSCIYTDDKSDDKLVDMLHKEYTNIGYGLLGGPQKNMAFRLLKGYPQFFVKLIAMGLLSLAAPRIKGAKDYWMEEETRAIIPIPVSDYQSLIKGYGDEMIKLGLSPAEISKIVANEYVRQRDDGSTVYYREMHLTVDLLKGVYVRNTETKKKIEIFLRNMGLTVPVRQV</sequence>
<accession>A0A173U2W4</accession>
<protein>
    <recommendedName>
        <fullName evidence="5">DUF2971 domain-containing protein</fullName>
    </recommendedName>
</protein>
<dbReference type="Proteomes" id="UP000095591">
    <property type="component" value="Unassembled WGS sequence"/>
</dbReference>
<name>A0A173U2W4_PARDI</name>
<dbReference type="RefSeq" id="WP_005853890.1">
    <property type="nucleotide sequence ID" value="NZ_BQOC01000001.1"/>
</dbReference>
<evidence type="ECO:0000313" key="1">
    <source>
        <dbReference type="EMBL" id="CUN09433.1"/>
    </source>
</evidence>